<comment type="pathway">
    <text evidence="3 11">Carbohydrate metabolism; hexose metabolism.</text>
</comment>
<feature type="active site" description="Proton acceptor" evidence="12">
    <location>
        <position position="310"/>
    </location>
</feature>
<feature type="binding site" evidence="13">
    <location>
        <begin position="180"/>
        <end position="182"/>
    </location>
    <ligand>
        <name>beta-D-galactose</name>
        <dbReference type="ChEBI" id="CHEBI:27667"/>
    </ligand>
</feature>
<dbReference type="SUPFAM" id="SSF74650">
    <property type="entry name" value="Galactose mutarotase-like"/>
    <property type="match status" value="1"/>
</dbReference>
<dbReference type="EMBL" id="VOXD01000029">
    <property type="protein sequence ID" value="TXF87909.1"/>
    <property type="molecule type" value="Genomic_DNA"/>
</dbReference>
<comment type="catalytic activity">
    <reaction evidence="1 11">
        <text>alpha-D-glucose = beta-D-glucose</text>
        <dbReference type="Rhea" id="RHEA:10264"/>
        <dbReference type="ChEBI" id="CHEBI:15903"/>
        <dbReference type="ChEBI" id="CHEBI:17925"/>
        <dbReference type="EC" id="5.1.3.3"/>
    </reaction>
</comment>
<evidence type="ECO:0000256" key="12">
    <source>
        <dbReference type="PIRSR" id="PIRSR005096-1"/>
    </source>
</evidence>
<gene>
    <name evidence="14" type="ORF">FUA23_16765</name>
</gene>
<feature type="active site" description="Proton donor" evidence="12">
    <location>
        <position position="180"/>
    </location>
</feature>
<dbReference type="InterPro" id="IPR018052">
    <property type="entry name" value="Ald1_epimerase_CS"/>
</dbReference>
<dbReference type="PIRSF" id="PIRSF005096">
    <property type="entry name" value="GALM"/>
    <property type="match status" value="1"/>
</dbReference>
<evidence type="ECO:0000256" key="11">
    <source>
        <dbReference type="PIRNR" id="PIRNR005096"/>
    </source>
</evidence>
<accession>A0A5C7FCU3</accession>
<dbReference type="PROSITE" id="PS00545">
    <property type="entry name" value="ALDOSE_1_EPIMERASE"/>
    <property type="match status" value="1"/>
</dbReference>
<comment type="caution">
    <text evidence="14">The sequence shown here is derived from an EMBL/GenBank/DDBJ whole genome shotgun (WGS) entry which is preliminary data.</text>
</comment>
<dbReference type="InterPro" id="IPR015443">
    <property type="entry name" value="Aldose_1-epimerase"/>
</dbReference>
<reference evidence="14 15" key="1">
    <citation type="submission" date="2019-08" db="EMBL/GenBank/DDBJ databases">
        <title>Lewinella sp. strain SSH13 Genome sequencing and assembly.</title>
        <authorList>
            <person name="Kim I."/>
        </authorList>
    </citation>
    <scope>NUCLEOTIDE SEQUENCE [LARGE SCALE GENOMIC DNA]</scope>
    <source>
        <strain evidence="14 15">SSH13</strain>
    </source>
</reference>
<organism evidence="14 15">
    <name type="scientific">Neolewinella aurantiaca</name>
    <dbReference type="NCBI Taxonomy" id="2602767"/>
    <lineage>
        <taxon>Bacteria</taxon>
        <taxon>Pseudomonadati</taxon>
        <taxon>Bacteroidota</taxon>
        <taxon>Saprospiria</taxon>
        <taxon>Saprospirales</taxon>
        <taxon>Lewinellaceae</taxon>
        <taxon>Neolewinella</taxon>
    </lineage>
</organism>
<evidence type="ECO:0000313" key="14">
    <source>
        <dbReference type="EMBL" id="TXF87909.1"/>
    </source>
</evidence>
<dbReference type="InterPro" id="IPR011013">
    <property type="entry name" value="Gal_mutarotase_sf_dom"/>
</dbReference>
<comment type="subunit">
    <text evidence="5">Monomer.</text>
</comment>
<evidence type="ECO:0000256" key="8">
    <source>
        <dbReference type="ARBA" id="ARBA00022837"/>
    </source>
</evidence>
<dbReference type="Pfam" id="PF01263">
    <property type="entry name" value="Aldose_epim"/>
    <property type="match status" value="1"/>
</dbReference>
<evidence type="ECO:0000256" key="10">
    <source>
        <dbReference type="ARBA" id="ARBA00023277"/>
    </source>
</evidence>
<evidence type="ECO:0000256" key="4">
    <source>
        <dbReference type="ARBA" id="ARBA00006206"/>
    </source>
</evidence>
<dbReference type="InterPro" id="IPR047215">
    <property type="entry name" value="Galactose_mutarotase-like"/>
</dbReference>
<evidence type="ECO:0000256" key="7">
    <source>
        <dbReference type="ARBA" id="ARBA00014165"/>
    </source>
</evidence>
<keyword evidence="9 11" id="KW-0413">Isomerase</keyword>
<dbReference type="GO" id="GO:0030246">
    <property type="term" value="F:carbohydrate binding"/>
    <property type="evidence" value="ECO:0007669"/>
    <property type="project" value="InterPro"/>
</dbReference>
<evidence type="ECO:0000256" key="2">
    <source>
        <dbReference type="ARBA" id="ARBA00001913"/>
    </source>
</evidence>
<keyword evidence="8" id="KW-0106">Calcium</keyword>
<dbReference type="InterPro" id="IPR008183">
    <property type="entry name" value="Aldose_1/G6P_1-epimerase"/>
</dbReference>
<dbReference type="PANTHER" id="PTHR10091:SF0">
    <property type="entry name" value="GALACTOSE MUTAROTASE"/>
    <property type="match status" value="1"/>
</dbReference>
<dbReference type="AlphaFoldDB" id="A0A5C7FCU3"/>
<protein>
    <recommendedName>
        <fullName evidence="7 11">Aldose 1-epimerase</fullName>
        <ecNumber evidence="6 11">5.1.3.3</ecNumber>
    </recommendedName>
</protein>
<comment type="cofactor">
    <cofactor evidence="2">
        <name>Ca(2+)</name>
        <dbReference type="ChEBI" id="CHEBI:29108"/>
    </cofactor>
</comment>
<evidence type="ECO:0000256" key="13">
    <source>
        <dbReference type="PIRSR" id="PIRSR005096-3"/>
    </source>
</evidence>
<evidence type="ECO:0000256" key="3">
    <source>
        <dbReference type="ARBA" id="ARBA00005028"/>
    </source>
</evidence>
<dbReference type="PANTHER" id="PTHR10091">
    <property type="entry name" value="ALDOSE-1-EPIMERASE"/>
    <property type="match status" value="1"/>
</dbReference>
<dbReference type="NCBIfam" id="NF008277">
    <property type="entry name" value="PRK11055.1"/>
    <property type="match status" value="1"/>
</dbReference>
<proteinExistence type="inferred from homology"/>
<keyword evidence="15" id="KW-1185">Reference proteome</keyword>
<dbReference type="Proteomes" id="UP000321907">
    <property type="component" value="Unassembled WGS sequence"/>
</dbReference>
<dbReference type="EC" id="5.1.3.3" evidence="6 11"/>
<evidence type="ECO:0000256" key="6">
    <source>
        <dbReference type="ARBA" id="ARBA00013185"/>
    </source>
</evidence>
<evidence type="ECO:0000256" key="9">
    <source>
        <dbReference type="ARBA" id="ARBA00023235"/>
    </source>
</evidence>
<dbReference type="Gene3D" id="2.70.98.10">
    <property type="match status" value="1"/>
</dbReference>
<dbReference type="GO" id="GO:0006006">
    <property type="term" value="P:glucose metabolic process"/>
    <property type="evidence" value="ECO:0007669"/>
    <property type="project" value="TreeGrafter"/>
</dbReference>
<dbReference type="GO" id="GO:0004034">
    <property type="term" value="F:aldose 1-epimerase activity"/>
    <property type="evidence" value="ECO:0007669"/>
    <property type="project" value="UniProtKB-EC"/>
</dbReference>
<evidence type="ECO:0000313" key="15">
    <source>
        <dbReference type="Proteomes" id="UP000321907"/>
    </source>
</evidence>
<dbReference type="InterPro" id="IPR014718">
    <property type="entry name" value="GH-type_carb-bd"/>
</dbReference>
<evidence type="ECO:0000256" key="1">
    <source>
        <dbReference type="ARBA" id="ARBA00001614"/>
    </source>
</evidence>
<dbReference type="RefSeq" id="WP_147931921.1">
    <property type="nucleotide sequence ID" value="NZ_VOXD01000029.1"/>
</dbReference>
<keyword evidence="10 11" id="KW-0119">Carbohydrate metabolism</keyword>
<sequence length="344" mass="37884">MPISTTSFGSFAGREVKLYTLENANGMRVKITPYGATVTSISLPDGDERAELAAGFDSLNGYFSKAYQENAPYFGCTVGRYASRIKDGKFIIDDKGYQVDVNDGSNHLHGGVGAFDKRLWVVERAEGHNLKLSLHSAAGDGGYPGNLDVSVTYTLTDSNELIIDYTGTTDQATPLSMTNHTYFNLSGFKETIHDHQARIDADAFLQPDATNVPVGEETAVDGHFTDLRQPVRLGDRLDQTETGFETYYRFPSGTETAREVALFTHPASGRELRVLTTEPGALFYTGFFTSDELSRSNGDQYGKYRAFCFEASRYPNGPNLPGVTDAILHPGEEYKSQTIYQLNF</sequence>
<dbReference type="UniPathway" id="UPA00242"/>
<evidence type="ECO:0000256" key="5">
    <source>
        <dbReference type="ARBA" id="ARBA00011245"/>
    </source>
</evidence>
<dbReference type="OrthoDB" id="9779408at2"/>
<dbReference type="GO" id="GO:0033499">
    <property type="term" value="P:galactose catabolic process via UDP-galactose, Leloir pathway"/>
    <property type="evidence" value="ECO:0007669"/>
    <property type="project" value="TreeGrafter"/>
</dbReference>
<comment type="similarity">
    <text evidence="4 11">Belongs to the aldose epimerase family.</text>
</comment>
<dbReference type="CDD" id="cd09019">
    <property type="entry name" value="galactose_mutarotase_like"/>
    <property type="match status" value="1"/>
</dbReference>
<name>A0A5C7FCU3_9BACT</name>